<protein>
    <submittedName>
        <fullName evidence="2">Uncharacterized protein</fullName>
    </submittedName>
</protein>
<sequence length="56" mass="6221">MKNITFKTKFCTDGAHIQSNNALPHSDSKTSISNKSCQQKQGIKRRLPLLSHKGVP</sequence>
<feature type="region of interest" description="Disordered" evidence="1">
    <location>
        <begin position="18"/>
        <end position="56"/>
    </location>
</feature>
<proteinExistence type="predicted"/>
<name>A0A2P2MKF7_RHIMU</name>
<dbReference type="EMBL" id="GGEC01050212">
    <property type="protein sequence ID" value="MBX30696.1"/>
    <property type="molecule type" value="Transcribed_RNA"/>
</dbReference>
<reference evidence="2" key="1">
    <citation type="submission" date="2018-02" db="EMBL/GenBank/DDBJ databases">
        <title>Rhizophora mucronata_Transcriptome.</title>
        <authorList>
            <person name="Meera S.P."/>
            <person name="Sreeshan A."/>
            <person name="Augustine A."/>
        </authorList>
    </citation>
    <scope>NUCLEOTIDE SEQUENCE</scope>
    <source>
        <tissue evidence="2">Leaf</tissue>
    </source>
</reference>
<feature type="compositionally biased region" description="Polar residues" evidence="1">
    <location>
        <begin position="18"/>
        <end position="41"/>
    </location>
</feature>
<organism evidence="2">
    <name type="scientific">Rhizophora mucronata</name>
    <name type="common">Asiatic mangrove</name>
    <dbReference type="NCBI Taxonomy" id="61149"/>
    <lineage>
        <taxon>Eukaryota</taxon>
        <taxon>Viridiplantae</taxon>
        <taxon>Streptophyta</taxon>
        <taxon>Embryophyta</taxon>
        <taxon>Tracheophyta</taxon>
        <taxon>Spermatophyta</taxon>
        <taxon>Magnoliopsida</taxon>
        <taxon>eudicotyledons</taxon>
        <taxon>Gunneridae</taxon>
        <taxon>Pentapetalae</taxon>
        <taxon>rosids</taxon>
        <taxon>fabids</taxon>
        <taxon>Malpighiales</taxon>
        <taxon>Rhizophoraceae</taxon>
        <taxon>Rhizophora</taxon>
    </lineage>
</organism>
<accession>A0A2P2MKF7</accession>
<evidence type="ECO:0000313" key="2">
    <source>
        <dbReference type="EMBL" id="MBX30696.1"/>
    </source>
</evidence>
<evidence type="ECO:0000256" key="1">
    <source>
        <dbReference type="SAM" id="MobiDB-lite"/>
    </source>
</evidence>
<dbReference type="AlphaFoldDB" id="A0A2P2MKF7"/>